<dbReference type="SUPFAM" id="SSF53720">
    <property type="entry name" value="ALDH-like"/>
    <property type="match status" value="1"/>
</dbReference>
<name>A0A371RL99_9PROT</name>
<dbReference type="InParanoid" id="A0A371RL99"/>
<proteinExistence type="predicted"/>
<dbReference type="Proteomes" id="UP000264589">
    <property type="component" value="Unassembled WGS sequence"/>
</dbReference>
<protein>
    <submittedName>
        <fullName evidence="2">Long-chain-fatty-acyl-CoA reductase</fullName>
    </submittedName>
</protein>
<dbReference type="GO" id="GO:0003995">
    <property type="term" value="F:acyl-CoA dehydrogenase activity"/>
    <property type="evidence" value="ECO:0007669"/>
    <property type="project" value="InterPro"/>
</dbReference>
<evidence type="ECO:0000313" key="3">
    <source>
        <dbReference type="Proteomes" id="UP000264589"/>
    </source>
</evidence>
<dbReference type="OrthoDB" id="580775at2"/>
<sequence>MTALAETQTPVQIDHVIKGETISTPGTVFGSGVHAFTTPPVDPNELVWSRTEQPPLADTPLEEIMDVLEAVGDRLTRDTAGYLAEALERNAVTNPLPRDLLERAYKSFVRVFNRDLMNYLVDTELGGRDAIDGWRETTSPSGRSVRLRAYPPRIVHVLAGNGPGTSAQTLVRGALVKGVHLLKMPSNDLFSTPAVLKTLAKTAPGHPITKSFSTAYWRGGDETIEPLLFRPQYFDKLVAWGGEAAIRNAVKHIGPGFELISFDPKTSISMIGREAFESDASIQAVADLAANDATILNQQACVSSRIQFVEASQEDADRFCEALAVRLGTERAFSSAAPWPVPQDIREEVDGLRMLEDFYRVWGDYEGAGLVIRSDEPVDFHPDGKVVNVVPVENLADAAQHVTVATQTVGVWPRERKAALRDILAARGTQRVVTLGSAPPELGLPHDGFYPMQRFVRWVNDED</sequence>
<keyword evidence="3" id="KW-1185">Reference proteome</keyword>
<dbReference type="InterPro" id="IPR016161">
    <property type="entry name" value="Ald_DH/histidinol_DH"/>
</dbReference>
<dbReference type="InterPro" id="IPR008670">
    <property type="entry name" value="CoA_reduct_LuxC"/>
</dbReference>
<evidence type="ECO:0000313" key="2">
    <source>
        <dbReference type="EMBL" id="RFB06242.1"/>
    </source>
</evidence>
<evidence type="ECO:0000256" key="1">
    <source>
        <dbReference type="ARBA" id="ARBA00022857"/>
    </source>
</evidence>
<dbReference type="AlphaFoldDB" id="A0A371RL99"/>
<dbReference type="GO" id="GO:0008218">
    <property type="term" value="P:bioluminescence"/>
    <property type="evidence" value="ECO:0007669"/>
    <property type="project" value="InterPro"/>
</dbReference>
<dbReference type="RefSeq" id="WP_116392876.1">
    <property type="nucleotide sequence ID" value="NZ_QUQO01000001.1"/>
</dbReference>
<organism evidence="2 3">
    <name type="scientific">Parvularcula marina</name>
    <dbReference type="NCBI Taxonomy" id="2292771"/>
    <lineage>
        <taxon>Bacteria</taxon>
        <taxon>Pseudomonadati</taxon>
        <taxon>Pseudomonadota</taxon>
        <taxon>Alphaproteobacteria</taxon>
        <taxon>Parvularculales</taxon>
        <taxon>Parvularculaceae</taxon>
        <taxon>Parvularcula</taxon>
    </lineage>
</organism>
<keyword evidence="1" id="KW-0521">NADP</keyword>
<dbReference type="EMBL" id="QUQO01000001">
    <property type="protein sequence ID" value="RFB06242.1"/>
    <property type="molecule type" value="Genomic_DNA"/>
</dbReference>
<accession>A0A371RL99</accession>
<dbReference type="CDD" id="cd07080">
    <property type="entry name" value="ALDH_Acyl-CoA-Red_LuxC"/>
    <property type="match status" value="1"/>
</dbReference>
<reference evidence="2" key="1">
    <citation type="submission" date="2018-08" db="EMBL/GenBank/DDBJ databases">
        <title>Parvularcula sp. SM1705, isolated from surface water of the South Sea China.</title>
        <authorList>
            <person name="Sun L."/>
        </authorList>
    </citation>
    <scope>NUCLEOTIDE SEQUENCE [LARGE SCALE GENOMIC DNA]</scope>
    <source>
        <strain evidence="2">SM1705</strain>
    </source>
</reference>
<comment type="caution">
    <text evidence="2">The sequence shown here is derived from an EMBL/GenBank/DDBJ whole genome shotgun (WGS) entry which is preliminary data.</text>
</comment>
<dbReference type="Pfam" id="PF05893">
    <property type="entry name" value="LuxC"/>
    <property type="match status" value="1"/>
</dbReference>
<gene>
    <name evidence="2" type="ORF">DX908_13785</name>
</gene>